<dbReference type="Pfam" id="PF14559">
    <property type="entry name" value="TPR_19"/>
    <property type="match status" value="1"/>
</dbReference>
<proteinExistence type="predicted"/>
<feature type="repeat" description="TPR" evidence="1">
    <location>
        <begin position="490"/>
        <end position="523"/>
    </location>
</feature>
<accession>A0A0W0SCV7</accession>
<dbReference type="PANTHER" id="PTHR45588">
    <property type="entry name" value="TPR DOMAIN-CONTAINING PROTEIN"/>
    <property type="match status" value="1"/>
</dbReference>
<evidence type="ECO:0000313" key="2">
    <source>
        <dbReference type="EMBL" id="KTC81358.1"/>
    </source>
</evidence>
<dbReference type="AlphaFoldDB" id="A0A0W0SCV7"/>
<dbReference type="EMBL" id="LNXV01000029">
    <property type="protein sequence ID" value="KTC81358.1"/>
    <property type="molecule type" value="Genomic_DNA"/>
</dbReference>
<evidence type="ECO:0000313" key="3">
    <source>
        <dbReference type="Proteomes" id="UP000054742"/>
    </source>
</evidence>
<dbReference type="PANTHER" id="PTHR45588:SF1">
    <property type="entry name" value="WW DOMAIN-CONTAINING PROTEIN"/>
    <property type="match status" value="1"/>
</dbReference>
<dbReference type="PROSITE" id="PS50005">
    <property type="entry name" value="TPR"/>
    <property type="match status" value="1"/>
</dbReference>
<dbReference type="SUPFAM" id="SSF48452">
    <property type="entry name" value="TPR-like"/>
    <property type="match status" value="2"/>
</dbReference>
<dbReference type="InterPro" id="IPR011990">
    <property type="entry name" value="TPR-like_helical_dom_sf"/>
</dbReference>
<dbReference type="STRING" id="29422.Lbru_1878"/>
<evidence type="ECO:0000256" key="1">
    <source>
        <dbReference type="PROSITE-ProRule" id="PRU00339"/>
    </source>
</evidence>
<dbReference type="RefSeq" id="WP_058441883.1">
    <property type="nucleotide sequence ID" value="NZ_CAAAHU010000002.1"/>
</dbReference>
<dbReference type="InterPro" id="IPR019734">
    <property type="entry name" value="TPR_rpt"/>
</dbReference>
<dbReference type="Gene3D" id="1.25.40.10">
    <property type="entry name" value="Tetratricopeptide repeat domain"/>
    <property type="match status" value="2"/>
</dbReference>
<comment type="caution">
    <text evidence="2">The sequence shown here is derived from an EMBL/GenBank/DDBJ whole genome shotgun (WGS) entry which is preliminary data.</text>
</comment>
<keyword evidence="1" id="KW-0802">TPR repeat</keyword>
<sequence>MRIRNIVVLVMIFFSSIHFSFAKIQQTKLEAPLFDDLGSIDFPISTQVPLAQRFFDQGLILYYGFEWGEAIRSFKAATKLDPHCGMCYWGLALALSSKMNAPMSGLEYKEAREAIHKAVTLKDYETPTEQAYINALALRFKHPPKEQIPEMLSAFSCHDASSSSDKSSPEEIAAYTTAMKALIKNYPLDNHAKALYAWALFETIEWKFWDIDGKINPVTPQIIAVLKEALAKDKRHIGANHYYIHVIETSPYPEKALDNANLLTTLVPGSEHLVHMPTHIYMLTGLYHEGSNSNLQAIAAFNNYNKTCRAQGFEPEINYLYLHNYDFLRTTATMEGRKALALSAASSLVDNPFPDWLANESSLQWFIPVPYYVKARFAMWKELLNEKKPLDEYQYAQGMWHYARGMAFVHLNDQIAANKELHALDKIIQAGPNNQNLQENGITLLKIAQAVLQANIANAKKDKGATLSYLQVAMKLQQNMRYHEPPDWYFPVKEMLADAYLKWGQPKKAVTLYEQALKQYPKNGWALFGLTKSLRQLGNTSKAEQTEKAFHAAWKYADIPTPVSLLGN</sequence>
<gene>
    <name evidence="2" type="ORF">Lbru_1878</name>
</gene>
<dbReference type="PATRIC" id="fig|29422.6.peg.2001"/>
<dbReference type="OrthoDB" id="9778494at2"/>
<reference evidence="2 3" key="1">
    <citation type="submission" date="2015-11" db="EMBL/GenBank/DDBJ databases">
        <title>Genomic analysis of 38 Legionella species identifies large and diverse effector repertoires.</title>
        <authorList>
            <person name="Burstein D."/>
            <person name="Amaro F."/>
            <person name="Zusman T."/>
            <person name="Lifshitz Z."/>
            <person name="Cohen O."/>
            <person name="Gilbert J.A."/>
            <person name="Pupko T."/>
            <person name="Shuman H.A."/>
            <person name="Segal G."/>
        </authorList>
    </citation>
    <scope>NUCLEOTIDE SEQUENCE [LARGE SCALE GENOMIC DNA]</scope>
    <source>
        <strain evidence="2 3">ATCC 43878</strain>
    </source>
</reference>
<dbReference type="Proteomes" id="UP000054742">
    <property type="component" value="Unassembled WGS sequence"/>
</dbReference>
<dbReference type="SMART" id="SM00028">
    <property type="entry name" value="TPR"/>
    <property type="match status" value="2"/>
</dbReference>
<protein>
    <submittedName>
        <fullName evidence="2">Tetratricopeptide repeat protein</fullName>
    </submittedName>
</protein>
<organism evidence="2 3">
    <name type="scientific">Legionella brunensis</name>
    <dbReference type="NCBI Taxonomy" id="29422"/>
    <lineage>
        <taxon>Bacteria</taxon>
        <taxon>Pseudomonadati</taxon>
        <taxon>Pseudomonadota</taxon>
        <taxon>Gammaproteobacteria</taxon>
        <taxon>Legionellales</taxon>
        <taxon>Legionellaceae</taxon>
        <taxon>Legionella</taxon>
    </lineage>
</organism>
<name>A0A0W0SCV7_9GAMM</name>
<keyword evidence="3" id="KW-1185">Reference proteome</keyword>